<proteinExistence type="inferred from homology"/>
<feature type="transmembrane region" description="Helical" evidence="8">
    <location>
        <begin position="410"/>
        <end position="429"/>
    </location>
</feature>
<dbReference type="GO" id="GO:0016020">
    <property type="term" value="C:membrane"/>
    <property type="evidence" value="ECO:0007669"/>
    <property type="project" value="UniProtKB-SubCell"/>
</dbReference>
<accession>A0A516RLE8</accession>
<evidence type="ECO:0000256" key="8">
    <source>
        <dbReference type="SAM" id="Phobius"/>
    </source>
</evidence>
<feature type="transmembrane region" description="Helical" evidence="8">
    <location>
        <begin position="107"/>
        <end position="128"/>
    </location>
</feature>
<comment type="subcellular location">
    <subcellularLocation>
        <location evidence="1">Membrane</location>
        <topology evidence="1">Multi-pass membrane protein</topology>
    </subcellularLocation>
</comment>
<feature type="transmembrane region" description="Helical" evidence="8">
    <location>
        <begin position="140"/>
        <end position="163"/>
    </location>
</feature>
<feature type="transmembrane region" description="Helical" evidence="8">
    <location>
        <begin position="319"/>
        <end position="338"/>
    </location>
</feature>
<name>A0A516RLE8_STRST</name>
<dbReference type="PANTHER" id="PTHR43495:SF5">
    <property type="entry name" value="GAMMA-AMINOBUTYRIC ACID PERMEASE"/>
    <property type="match status" value="1"/>
</dbReference>
<feature type="transmembrane region" description="Helical" evidence="8">
    <location>
        <begin position="225"/>
        <end position="243"/>
    </location>
</feature>
<gene>
    <name evidence="10" type="ORF">FH965_21450</name>
</gene>
<feature type="transmembrane region" description="Helical" evidence="8">
    <location>
        <begin position="263"/>
        <end position="283"/>
    </location>
</feature>
<feature type="transmembrane region" description="Helical" evidence="8">
    <location>
        <begin position="386"/>
        <end position="404"/>
    </location>
</feature>
<dbReference type="PROSITE" id="PS00218">
    <property type="entry name" value="AMINO_ACID_PERMEASE_1"/>
    <property type="match status" value="1"/>
</dbReference>
<keyword evidence="4 8" id="KW-0812">Transmembrane</keyword>
<evidence type="ECO:0000256" key="1">
    <source>
        <dbReference type="ARBA" id="ARBA00004141"/>
    </source>
</evidence>
<sequence length="445" mass="46594">MISVGGAIGTGLFLGSGLSISQAGPAVIIAYLVGALLALALAYALAEMSSTHPLPGGFGTLAHIYLGSTTAFAQRWMYWMAQTVNVGSEVTAISIYLGFWWPQLPPWVSVLVVSAAVLGGNLLAVGVFGEVEYWLCAVKAVAIMAFIAVGVLVVVFGLPGVPAAGLTNWTEHGGFAPHGVEGIWVSMIAVTFSYMGTETVAVTAAESREPARDIPRATRRTVVRLGLFYVLSIAVMLSVDSWQRTAAGHGLTSSPFVRLFDTVGLPAAAPLMNLVLLVAAVSAMNTNIFVTARTVHGMAISGHAPSALGRLRKGRPWNALALSALGLALAAVLSAFAPARAFEILVGISLFSALASWVIIFATHLAFRRRRADLGGAPIRLRGGPAIPLIAIMMLLSVMATMAFVAPFKLAPLVGVSFLAVLLLAHSAMRRGRAVTTKLDPDQSR</sequence>
<dbReference type="PANTHER" id="PTHR43495">
    <property type="entry name" value="GABA PERMEASE"/>
    <property type="match status" value="1"/>
</dbReference>
<keyword evidence="5" id="KW-0029">Amino-acid transport</keyword>
<organism evidence="10 11">
    <name type="scientific">Streptomyces spectabilis</name>
    <dbReference type="NCBI Taxonomy" id="68270"/>
    <lineage>
        <taxon>Bacteria</taxon>
        <taxon>Bacillati</taxon>
        <taxon>Actinomycetota</taxon>
        <taxon>Actinomycetes</taxon>
        <taxon>Kitasatosporales</taxon>
        <taxon>Streptomycetaceae</taxon>
        <taxon>Streptomyces</taxon>
    </lineage>
</organism>
<protein>
    <submittedName>
        <fullName evidence="10">Amino acid permease</fullName>
    </submittedName>
</protein>
<keyword evidence="6 8" id="KW-1133">Transmembrane helix</keyword>
<dbReference type="Proteomes" id="UP000316806">
    <property type="component" value="Chromosome"/>
</dbReference>
<dbReference type="PIRSF" id="PIRSF006060">
    <property type="entry name" value="AA_transporter"/>
    <property type="match status" value="1"/>
</dbReference>
<keyword evidence="3" id="KW-0813">Transport</keyword>
<keyword evidence="7 8" id="KW-0472">Membrane</keyword>
<evidence type="ECO:0000256" key="4">
    <source>
        <dbReference type="ARBA" id="ARBA00022692"/>
    </source>
</evidence>
<dbReference type="EMBL" id="CP040916">
    <property type="protein sequence ID" value="QDQ16468.1"/>
    <property type="molecule type" value="Genomic_DNA"/>
</dbReference>
<feature type="domain" description="Amino acid permease/ SLC12A" evidence="9">
    <location>
        <begin position="1"/>
        <end position="409"/>
    </location>
</feature>
<dbReference type="Gene3D" id="1.20.1740.10">
    <property type="entry name" value="Amino acid/polyamine transporter I"/>
    <property type="match status" value="1"/>
</dbReference>
<evidence type="ECO:0000256" key="3">
    <source>
        <dbReference type="ARBA" id="ARBA00022448"/>
    </source>
</evidence>
<dbReference type="Pfam" id="PF00324">
    <property type="entry name" value="AA_permease"/>
    <property type="match status" value="1"/>
</dbReference>
<dbReference type="GO" id="GO:0006865">
    <property type="term" value="P:amino acid transport"/>
    <property type="evidence" value="ECO:0007669"/>
    <property type="project" value="UniProtKB-KW"/>
</dbReference>
<evidence type="ECO:0000259" key="9">
    <source>
        <dbReference type="Pfam" id="PF00324"/>
    </source>
</evidence>
<evidence type="ECO:0000313" key="10">
    <source>
        <dbReference type="EMBL" id="QDQ16468.1"/>
    </source>
</evidence>
<dbReference type="GO" id="GO:0055085">
    <property type="term" value="P:transmembrane transport"/>
    <property type="evidence" value="ECO:0007669"/>
    <property type="project" value="InterPro"/>
</dbReference>
<dbReference type="FunFam" id="1.20.1740.10:FF:000001">
    <property type="entry name" value="Amino acid permease"/>
    <property type="match status" value="1"/>
</dbReference>
<comment type="similarity">
    <text evidence="2">Belongs to the amino acid-polyamine-organocation (APC) superfamily. Amino acid transporter (AAT) (TC 2.A.3.1) family.</text>
</comment>
<evidence type="ECO:0000256" key="2">
    <source>
        <dbReference type="ARBA" id="ARBA00008583"/>
    </source>
</evidence>
<evidence type="ECO:0000313" key="11">
    <source>
        <dbReference type="Proteomes" id="UP000316806"/>
    </source>
</evidence>
<dbReference type="InterPro" id="IPR004841">
    <property type="entry name" value="AA-permease/SLC12A_dom"/>
</dbReference>
<reference evidence="10 11" key="1">
    <citation type="journal article" date="2019" name="J. Ind. Microbiol. Biotechnol.">
        <title>The complete genomic sequence of Streptomyces spectabilis NRRL-2792 and identification of secondary metabolite biosynthetic gene clusters.</title>
        <authorList>
            <person name="Sinha A."/>
            <person name="Phillips-Salemka S."/>
            <person name="Niraula T.A."/>
            <person name="Short K.A."/>
            <person name="Niraula N.P."/>
        </authorList>
    </citation>
    <scope>NUCLEOTIDE SEQUENCE [LARGE SCALE GENOMIC DNA]</scope>
    <source>
        <strain evidence="10 11">NRRL 2792</strain>
    </source>
</reference>
<feature type="transmembrane region" description="Helical" evidence="8">
    <location>
        <begin position="183"/>
        <end position="204"/>
    </location>
</feature>
<evidence type="ECO:0000256" key="7">
    <source>
        <dbReference type="ARBA" id="ARBA00023136"/>
    </source>
</evidence>
<evidence type="ECO:0000256" key="6">
    <source>
        <dbReference type="ARBA" id="ARBA00022989"/>
    </source>
</evidence>
<dbReference type="InterPro" id="IPR004840">
    <property type="entry name" value="Amino_acid_permease_CS"/>
</dbReference>
<feature type="transmembrane region" description="Helical" evidence="8">
    <location>
        <begin position="29"/>
        <end position="46"/>
    </location>
</feature>
<feature type="transmembrane region" description="Helical" evidence="8">
    <location>
        <begin position="344"/>
        <end position="365"/>
    </location>
</feature>
<evidence type="ECO:0000256" key="5">
    <source>
        <dbReference type="ARBA" id="ARBA00022970"/>
    </source>
</evidence>
<dbReference type="AlphaFoldDB" id="A0A516RLE8"/>